<keyword evidence="6" id="KW-0472">Membrane</keyword>
<dbReference type="EMBL" id="JAAMPI010000280">
    <property type="protein sequence ID" value="KAF4633198.1"/>
    <property type="molecule type" value="Genomic_DNA"/>
</dbReference>
<protein>
    <recommendedName>
        <fullName evidence="9">Cytochrome P450</fullName>
    </recommendedName>
</protein>
<dbReference type="InterPro" id="IPR036396">
    <property type="entry name" value="Cyt_P450_sf"/>
</dbReference>
<dbReference type="GO" id="GO:0005506">
    <property type="term" value="F:iron ion binding"/>
    <property type="evidence" value="ECO:0007669"/>
    <property type="project" value="InterPro"/>
</dbReference>
<dbReference type="AlphaFoldDB" id="A0A8H4RPY7"/>
<dbReference type="PANTHER" id="PTHR24305">
    <property type="entry name" value="CYTOCHROME P450"/>
    <property type="match status" value="1"/>
</dbReference>
<dbReference type="InterPro" id="IPR002401">
    <property type="entry name" value="Cyt_P450_E_grp-I"/>
</dbReference>
<dbReference type="InterPro" id="IPR001128">
    <property type="entry name" value="Cyt_P450"/>
</dbReference>
<dbReference type="InterPro" id="IPR050121">
    <property type="entry name" value="Cytochrome_P450_monoxygenase"/>
</dbReference>
<evidence type="ECO:0008006" key="9">
    <source>
        <dbReference type="Google" id="ProtNLM"/>
    </source>
</evidence>
<feature type="binding site" description="axial binding residue" evidence="5">
    <location>
        <position position="521"/>
    </location>
    <ligand>
        <name>heme</name>
        <dbReference type="ChEBI" id="CHEBI:30413"/>
    </ligand>
    <ligandPart>
        <name>Fe</name>
        <dbReference type="ChEBI" id="CHEBI:18248"/>
    </ligandPart>
</feature>
<keyword evidence="5" id="KW-0349">Heme</keyword>
<dbReference type="OrthoDB" id="1470350at2759"/>
<dbReference type="GO" id="GO:0020037">
    <property type="term" value="F:heme binding"/>
    <property type="evidence" value="ECO:0007669"/>
    <property type="project" value="InterPro"/>
</dbReference>
<evidence type="ECO:0000256" key="6">
    <source>
        <dbReference type="SAM" id="Phobius"/>
    </source>
</evidence>
<keyword evidence="8" id="KW-1185">Reference proteome</keyword>
<dbReference type="GO" id="GO:0004497">
    <property type="term" value="F:monooxygenase activity"/>
    <property type="evidence" value="ECO:0007669"/>
    <property type="project" value="InterPro"/>
</dbReference>
<dbReference type="PANTHER" id="PTHR24305:SF232">
    <property type="entry name" value="P450, PUTATIVE (EUROFUNG)-RELATED"/>
    <property type="match status" value="1"/>
</dbReference>
<comment type="cofactor">
    <cofactor evidence="1 5">
        <name>heme</name>
        <dbReference type="ChEBI" id="CHEBI:30413"/>
    </cofactor>
</comment>
<comment type="similarity">
    <text evidence="2">Belongs to the cytochrome P450 family.</text>
</comment>
<evidence type="ECO:0000256" key="2">
    <source>
        <dbReference type="ARBA" id="ARBA00010617"/>
    </source>
</evidence>
<keyword evidence="6" id="KW-1133">Transmembrane helix</keyword>
<dbReference type="PRINTS" id="PR00385">
    <property type="entry name" value="P450"/>
</dbReference>
<dbReference type="Pfam" id="PF00067">
    <property type="entry name" value="p450"/>
    <property type="match status" value="2"/>
</dbReference>
<dbReference type="Proteomes" id="UP000566819">
    <property type="component" value="Unassembled WGS sequence"/>
</dbReference>
<organism evidence="7 8">
    <name type="scientific">Cudoniella acicularis</name>
    <dbReference type="NCBI Taxonomy" id="354080"/>
    <lineage>
        <taxon>Eukaryota</taxon>
        <taxon>Fungi</taxon>
        <taxon>Dikarya</taxon>
        <taxon>Ascomycota</taxon>
        <taxon>Pezizomycotina</taxon>
        <taxon>Leotiomycetes</taxon>
        <taxon>Helotiales</taxon>
        <taxon>Tricladiaceae</taxon>
        <taxon>Cudoniella</taxon>
    </lineage>
</organism>
<evidence type="ECO:0000313" key="8">
    <source>
        <dbReference type="Proteomes" id="UP000566819"/>
    </source>
</evidence>
<dbReference type="Gene3D" id="1.10.630.10">
    <property type="entry name" value="Cytochrome P450"/>
    <property type="match status" value="1"/>
</dbReference>
<dbReference type="SUPFAM" id="SSF48264">
    <property type="entry name" value="Cytochrome P450"/>
    <property type="match status" value="1"/>
</dbReference>
<evidence type="ECO:0000256" key="1">
    <source>
        <dbReference type="ARBA" id="ARBA00001971"/>
    </source>
</evidence>
<dbReference type="GO" id="GO:0016705">
    <property type="term" value="F:oxidoreductase activity, acting on paired donors, with incorporation or reduction of molecular oxygen"/>
    <property type="evidence" value="ECO:0007669"/>
    <property type="project" value="InterPro"/>
</dbReference>
<sequence length="574" mass="65024">MATISLLETIKLAGVNLTSSTVYLPTTLLLVSLYALYQWLLPKPLPGIPFDPQAAKSLWGDVPDLMRDPEGLNIWAGKQLEKLRAPLCQALMGPLSKPLILLADFGEARDILVGRTDFDRSSYISDRFPLLGGFHLLMKTGNAWRTSRLWLQDLMTPHFLNNVAGPAIYSELVQLLELWESKTRLAAGRPFSVGADLKYVTIDVMLAFMFGGDFEDSAHSRQIQYLAQLDNSKLGFGEHNEVIFPRVPLHPFIEGVCEVAEVITGIYTTPWSPKYISWWMRYMSRYKRLFVAKDRFIRICIHNAVRRLRKDEVKTGMDHMVMREERAALKMGRQPTFGSQMMIDEVYGELIAGEHTTSAALVWTFKFLTDYPEVQAKLRDELHAVHTRATEEKRFPSISEIIDARVPYLEAVVEETLRLRAAFLIPRDAVRDTELLGHRIPKGTVVILVCQGPDFSSPSFPVDNVEHHLKPRATTQVPGIGTKDLRDFDPERWLVGKDTGEVAFDGASHPQLAFGLGPRACWGRKLALLEMRIAVSMLLWKFDFLEVPQSLGGHAGTYDISYRANQDFVRLRVR</sequence>
<evidence type="ECO:0000256" key="4">
    <source>
        <dbReference type="ARBA" id="ARBA00023004"/>
    </source>
</evidence>
<name>A0A8H4RPY7_9HELO</name>
<evidence type="ECO:0000256" key="3">
    <source>
        <dbReference type="ARBA" id="ARBA00022723"/>
    </source>
</evidence>
<evidence type="ECO:0000313" key="7">
    <source>
        <dbReference type="EMBL" id="KAF4633198.1"/>
    </source>
</evidence>
<proteinExistence type="inferred from homology"/>
<gene>
    <name evidence="7" type="ORF">G7Y89_g4928</name>
</gene>
<keyword evidence="6" id="KW-0812">Transmembrane</keyword>
<dbReference type="PRINTS" id="PR00463">
    <property type="entry name" value="EP450I"/>
</dbReference>
<keyword evidence="4 5" id="KW-0408">Iron</keyword>
<comment type="caution">
    <text evidence="7">The sequence shown here is derived from an EMBL/GenBank/DDBJ whole genome shotgun (WGS) entry which is preliminary data.</text>
</comment>
<accession>A0A8H4RPY7</accession>
<keyword evidence="3 5" id="KW-0479">Metal-binding</keyword>
<evidence type="ECO:0000256" key="5">
    <source>
        <dbReference type="PIRSR" id="PIRSR602401-1"/>
    </source>
</evidence>
<feature type="transmembrane region" description="Helical" evidence="6">
    <location>
        <begin position="21"/>
        <end position="40"/>
    </location>
</feature>
<reference evidence="7 8" key="1">
    <citation type="submission" date="2020-03" db="EMBL/GenBank/DDBJ databases">
        <title>Draft Genome Sequence of Cudoniella acicularis.</title>
        <authorList>
            <person name="Buettner E."/>
            <person name="Kellner H."/>
        </authorList>
    </citation>
    <scope>NUCLEOTIDE SEQUENCE [LARGE SCALE GENOMIC DNA]</scope>
    <source>
        <strain evidence="7 8">DSM 108380</strain>
    </source>
</reference>